<feature type="transmembrane region" description="Helical" evidence="1">
    <location>
        <begin position="259"/>
        <end position="279"/>
    </location>
</feature>
<keyword evidence="1" id="KW-0472">Membrane</keyword>
<feature type="transmembrane region" description="Helical" evidence="1">
    <location>
        <begin position="218"/>
        <end position="238"/>
    </location>
</feature>
<sequence>MDLDAYVLERAGEWERMEHLARRRRLSAAEADELVVLYQRATTHLSVIRSRTPDPVVVADLSRQLLAGRAAINRGGRFSWRPALHFLTDRFPAELYRTRWWWLTMSALLTALSGALIWYVSANPGVAGMFLSDAEIRQLVQQDFVGYYSEYQAQNFAGQVWTNNALLTAQCIAAGVLVVPVFYLLGVNVFSVGMTGGVMVTAGAGDTFFTYIAPHGLLELTCLFIGAGVGLRIGWAWIAPGPARTRRQALAGRARSGMLIAVGLVPTLLVAGILEAYVTPSPLPAALRIAIGAIVWAAFLAYALILGRAAEARRQADDEAAYELPTA</sequence>
<organism evidence="2 3">
    <name type="scientific">Actinoplanes aureus</name>
    <dbReference type="NCBI Taxonomy" id="2792083"/>
    <lineage>
        <taxon>Bacteria</taxon>
        <taxon>Bacillati</taxon>
        <taxon>Actinomycetota</taxon>
        <taxon>Actinomycetes</taxon>
        <taxon>Micromonosporales</taxon>
        <taxon>Micromonosporaceae</taxon>
        <taxon>Actinoplanes</taxon>
    </lineage>
</organism>
<evidence type="ECO:0000313" key="2">
    <source>
        <dbReference type="EMBL" id="MBG0566001.1"/>
    </source>
</evidence>
<keyword evidence="1" id="KW-1133">Transmembrane helix</keyword>
<dbReference type="AlphaFoldDB" id="A0A931CEX5"/>
<dbReference type="RefSeq" id="WP_196417761.1">
    <property type="nucleotide sequence ID" value="NZ_JADQTO010000017.1"/>
</dbReference>
<evidence type="ECO:0000256" key="1">
    <source>
        <dbReference type="SAM" id="Phobius"/>
    </source>
</evidence>
<dbReference type="Pfam" id="PF01944">
    <property type="entry name" value="SpoIIM"/>
    <property type="match status" value="1"/>
</dbReference>
<feature type="transmembrane region" description="Helical" evidence="1">
    <location>
        <begin position="100"/>
        <end position="120"/>
    </location>
</feature>
<name>A0A931CEX5_9ACTN</name>
<feature type="transmembrane region" description="Helical" evidence="1">
    <location>
        <begin position="285"/>
        <end position="305"/>
    </location>
</feature>
<accession>A0A931CEX5</accession>
<dbReference type="PANTHER" id="PTHR35337:SF1">
    <property type="entry name" value="SLR1478 PROTEIN"/>
    <property type="match status" value="1"/>
</dbReference>
<evidence type="ECO:0000313" key="3">
    <source>
        <dbReference type="Proteomes" id="UP000598146"/>
    </source>
</evidence>
<gene>
    <name evidence="2" type="ORF">I4J89_31605</name>
</gene>
<dbReference type="EMBL" id="JADQTO010000017">
    <property type="protein sequence ID" value="MBG0566001.1"/>
    <property type="molecule type" value="Genomic_DNA"/>
</dbReference>
<feature type="transmembrane region" description="Helical" evidence="1">
    <location>
        <begin position="165"/>
        <end position="185"/>
    </location>
</feature>
<dbReference type="InterPro" id="IPR002798">
    <property type="entry name" value="SpoIIM-like"/>
</dbReference>
<proteinExistence type="predicted"/>
<reference evidence="2" key="1">
    <citation type="submission" date="2020-11" db="EMBL/GenBank/DDBJ databases">
        <title>Isolation and identification of active actinomycetes.</title>
        <authorList>
            <person name="Sun X."/>
        </authorList>
    </citation>
    <scope>NUCLEOTIDE SEQUENCE</scope>
    <source>
        <strain evidence="2">NEAU-A11</strain>
    </source>
</reference>
<dbReference type="Proteomes" id="UP000598146">
    <property type="component" value="Unassembled WGS sequence"/>
</dbReference>
<keyword evidence="1" id="KW-0812">Transmembrane</keyword>
<feature type="transmembrane region" description="Helical" evidence="1">
    <location>
        <begin position="192"/>
        <end position="212"/>
    </location>
</feature>
<dbReference type="PANTHER" id="PTHR35337">
    <property type="entry name" value="SLR1478 PROTEIN"/>
    <property type="match status" value="1"/>
</dbReference>
<keyword evidence="3" id="KW-1185">Reference proteome</keyword>
<protein>
    <submittedName>
        <fullName evidence="2">Stage II sporulation protein M</fullName>
    </submittedName>
</protein>
<comment type="caution">
    <text evidence="2">The sequence shown here is derived from an EMBL/GenBank/DDBJ whole genome shotgun (WGS) entry which is preliminary data.</text>
</comment>